<dbReference type="Proteomes" id="UP000823388">
    <property type="component" value="Chromosome 7N"/>
</dbReference>
<dbReference type="AlphaFoldDB" id="A0A8T0PU14"/>
<evidence type="ECO:0000313" key="1">
    <source>
        <dbReference type="EMBL" id="KAG2565921.1"/>
    </source>
</evidence>
<accession>A0A8T0PU14</accession>
<name>A0A8T0PU14_PANVG</name>
<gene>
    <name evidence="1" type="ORF">PVAP13_7NG149700</name>
</gene>
<comment type="caution">
    <text evidence="1">The sequence shown here is derived from an EMBL/GenBank/DDBJ whole genome shotgun (WGS) entry which is preliminary data.</text>
</comment>
<keyword evidence="2" id="KW-1185">Reference proteome</keyword>
<dbReference type="EMBL" id="CM029050">
    <property type="protein sequence ID" value="KAG2565921.1"/>
    <property type="molecule type" value="Genomic_DNA"/>
</dbReference>
<sequence>MQAFEVECIVVNYKRLPQDGCCGRGAGTTSLPALVACRYIRRLKLRLMAFIVTILIIS</sequence>
<organism evidence="1 2">
    <name type="scientific">Panicum virgatum</name>
    <name type="common">Blackwell switchgrass</name>
    <dbReference type="NCBI Taxonomy" id="38727"/>
    <lineage>
        <taxon>Eukaryota</taxon>
        <taxon>Viridiplantae</taxon>
        <taxon>Streptophyta</taxon>
        <taxon>Embryophyta</taxon>
        <taxon>Tracheophyta</taxon>
        <taxon>Spermatophyta</taxon>
        <taxon>Magnoliopsida</taxon>
        <taxon>Liliopsida</taxon>
        <taxon>Poales</taxon>
        <taxon>Poaceae</taxon>
        <taxon>PACMAD clade</taxon>
        <taxon>Panicoideae</taxon>
        <taxon>Panicodae</taxon>
        <taxon>Paniceae</taxon>
        <taxon>Panicinae</taxon>
        <taxon>Panicum</taxon>
        <taxon>Panicum sect. Hiantes</taxon>
    </lineage>
</organism>
<proteinExistence type="predicted"/>
<reference evidence="1" key="1">
    <citation type="submission" date="2020-05" db="EMBL/GenBank/DDBJ databases">
        <title>WGS assembly of Panicum virgatum.</title>
        <authorList>
            <person name="Lovell J.T."/>
            <person name="Jenkins J."/>
            <person name="Shu S."/>
            <person name="Juenger T.E."/>
            <person name="Schmutz J."/>
        </authorList>
    </citation>
    <scope>NUCLEOTIDE SEQUENCE</scope>
    <source>
        <strain evidence="1">AP13</strain>
    </source>
</reference>
<protein>
    <submittedName>
        <fullName evidence="1">Uncharacterized protein</fullName>
    </submittedName>
</protein>
<evidence type="ECO:0000313" key="2">
    <source>
        <dbReference type="Proteomes" id="UP000823388"/>
    </source>
</evidence>